<keyword evidence="8" id="KW-1185">Reference proteome</keyword>
<dbReference type="AlphaFoldDB" id="A0A8K0XPS3"/>
<keyword evidence="7" id="KW-0418">Kinase</keyword>
<comment type="subcellular location">
    <subcellularLocation>
        <location evidence="1">Mitochondrion</location>
    </subcellularLocation>
</comment>
<keyword evidence="5" id="KW-0496">Mitochondrion</keyword>
<evidence type="ECO:0000256" key="3">
    <source>
        <dbReference type="ARBA" id="ARBA00016197"/>
    </source>
</evidence>
<protein>
    <recommendedName>
        <fullName evidence="3">Altered inheritance of mitochondria protein 9, mitochondrial</fullName>
    </recommendedName>
    <alternativeName>
        <fullName evidence="6">Found in mitochondrial proteome protein 29</fullName>
    </alternativeName>
</protein>
<evidence type="ECO:0000256" key="6">
    <source>
        <dbReference type="ARBA" id="ARBA00031849"/>
    </source>
</evidence>
<dbReference type="SUPFAM" id="SSF56112">
    <property type="entry name" value="Protein kinase-like (PK-like)"/>
    <property type="match status" value="1"/>
</dbReference>
<accession>A0A8K0XPS3</accession>
<dbReference type="EMBL" id="JAEVFJ010000016">
    <property type="protein sequence ID" value="KAH8100363.1"/>
    <property type="molecule type" value="Genomic_DNA"/>
</dbReference>
<dbReference type="Gene3D" id="3.90.1200.10">
    <property type="match status" value="1"/>
</dbReference>
<organism evidence="7 8">
    <name type="scientific">Cristinia sonorae</name>
    <dbReference type="NCBI Taxonomy" id="1940300"/>
    <lineage>
        <taxon>Eukaryota</taxon>
        <taxon>Fungi</taxon>
        <taxon>Dikarya</taxon>
        <taxon>Basidiomycota</taxon>
        <taxon>Agaricomycotina</taxon>
        <taxon>Agaricomycetes</taxon>
        <taxon>Agaricomycetidae</taxon>
        <taxon>Agaricales</taxon>
        <taxon>Pleurotineae</taxon>
        <taxon>Stephanosporaceae</taxon>
        <taxon>Cristinia</taxon>
    </lineage>
</organism>
<evidence type="ECO:0000313" key="7">
    <source>
        <dbReference type="EMBL" id="KAH8100363.1"/>
    </source>
</evidence>
<evidence type="ECO:0000256" key="4">
    <source>
        <dbReference type="ARBA" id="ARBA00022946"/>
    </source>
</evidence>
<dbReference type="InterPro" id="IPR051035">
    <property type="entry name" value="Mito_inheritance_9"/>
</dbReference>
<comment type="caution">
    <text evidence="7">The sequence shown here is derived from an EMBL/GenBank/DDBJ whole genome shotgun (WGS) entry which is preliminary data.</text>
</comment>
<dbReference type="OrthoDB" id="2831558at2759"/>
<dbReference type="GO" id="GO:0016301">
    <property type="term" value="F:kinase activity"/>
    <property type="evidence" value="ECO:0007669"/>
    <property type="project" value="UniProtKB-KW"/>
</dbReference>
<gene>
    <name evidence="7" type="ORF">BXZ70DRAFT_186321</name>
</gene>
<keyword evidence="4" id="KW-0809">Transit peptide</keyword>
<reference evidence="7" key="1">
    <citation type="journal article" date="2021" name="New Phytol.">
        <title>Evolutionary innovations through gain and loss of genes in the ectomycorrhizal Boletales.</title>
        <authorList>
            <person name="Wu G."/>
            <person name="Miyauchi S."/>
            <person name="Morin E."/>
            <person name="Kuo A."/>
            <person name="Drula E."/>
            <person name="Varga T."/>
            <person name="Kohler A."/>
            <person name="Feng B."/>
            <person name="Cao Y."/>
            <person name="Lipzen A."/>
            <person name="Daum C."/>
            <person name="Hundley H."/>
            <person name="Pangilinan J."/>
            <person name="Johnson J."/>
            <person name="Barry K."/>
            <person name="LaButti K."/>
            <person name="Ng V."/>
            <person name="Ahrendt S."/>
            <person name="Min B."/>
            <person name="Choi I.G."/>
            <person name="Park H."/>
            <person name="Plett J.M."/>
            <person name="Magnuson J."/>
            <person name="Spatafora J.W."/>
            <person name="Nagy L.G."/>
            <person name="Henrissat B."/>
            <person name="Grigoriev I.V."/>
            <person name="Yang Z.L."/>
            <person name="Xu J."/>
            <person name="Martin F.M."/>
        </authorList>
    </citation>
    <scope>NUCLEOTIDE SEQUENCE</scope>
    <source>
        <strain evidence="7">KKN 215</strain>
    </source>
</reference>
<dbReference type="GO" id="GO:0005739">
    <property type="term" value="C:mitochondrion"/>
    <property type="evidence" value="ECO:0007669"/>
    <property type="project" value="UniProtKB-SubCell"/>
</dbReference>
<dbReference type="PANTHER" id="PTHR36091:SF1">
    <property type="entry name" value="ALTERED INHERITANCE OF MITOCHONDRIA PROTEIN 9, MITOCHONDRIAL"/>
    <property type="match status" value="1"/>
</dbReference>
<dbReference type="Proteomes" id="UP000813824">
    <property type="component" value="Unassembled WGS sequence"/>
</dbReference>
<name>A0A8K0XPS3_9AGAR</name>
<sequence>PSNRDRHGATECLCSNFDSHRTGHSCKGSLGRFDAFLLLYVYHHHFVTIRPLLLQQLRQFQRHDPILRASLHIQHIDGLPTNDVKQARYSPFNIDAAEQIACRAVSANRCLSWQKIGEGAFNKVFLLHFDNHARAVFRIPCPIFGDASKAIASEVATMTYLRERWAHNESLAKPPRVLAWNSRYDNPAETPYMILDFVDGVTLNSRWGEIQGQDALDAMESIAYLETTLMRGDHEFSQLGSLYFAEDVSEELRSRPLYLEQDKLDPAAQELAARYRIGPIADREWWRGVYAQVDTDRGPWPDYASMVISAAEFQLRALDSKVVDFSDPFVRSTPADIPQLRRLLGICIRIAPFLAPRETSLVRPVLNHPDLTLDNVMVAAEGSPSAVSFIDWQGAAIAPYFYHSSFPPALEYPDGIIAPLPDDGSPPPFPDEFDELSSEMQQFYRVYHRFAMRHRCYLYTMAFLWDEHRMKAWKLPHGEALAGLTNDIVRCIGFGPADLRGALISLQRQWSTFAPENCPCPIDFTEEECAAHDAEQQVQAEYKNNVNRLCVQFGCRRDGSVDVPNFDEVYAEMLRQREQWDEVAMKGPFPFREGGFSNFLG</sequence>
<evidence type="ECO:0000256" key="5">
    <source>
        <dbReference type="ARBA" id="ARBA00023128"/>
    </source>
</evidence>
<dbReference type="PANTHER" id="PTHR36091">
    <property type="entry name" value="ALTERED INHERITANCE OF MITOCHONDRIA PROTEIN 9, MITOCHONDRIAL"/>
    <property type="match status" value="1"/>
</dbReference>
<evidence type="ECO:0000256" key="2">
    <source>
        <dbReference type="ARBA" id="ARBA00005543"/>
    </source>
</evidence>
<evidence type="ECO:0000313" key="8">
    <source>
        <dbReference type="Proteomes" id="UP000813824"/>
    </source>
</evidence>
<feature type="non-terminal residue" evidence="7">
    <location>
        <position position="601"/>
    </location>
</feature>
<evidence type="ECO:0000256" key="1">
    <source>
        <dbReference type="ARBA" id="ARBA00004173"/>
    </source>
</evidence>
<comment type="similarity">
    <text evidence="2">Belongs to the AIM9 family.</text>
</comment>
<keyword evidence="7" id="KW-0808">Transferase</keyword>
<proteinExistence type="inferred from homology"/>
<dbReference type="InterPro" id="IPR011009">
    <property type="entry name" value="Kinase-like_dom_sf"/>
</dbReference>